<name>A0ABV6U6W0_9ACTN</name>
<dbReference type="RefSeq" id="WP_394302315.1">
    <property type="nucleotide sequence ID" value="NZ_JBHMQT010000037.1"/>
</dbReference>
<proteinExistence type="predicted"/>
<sequence>SEGLSKWYAADQRVTAIVREAQNNDFRVAISALTPIEAFDGRVTNERLRWYLSRLRVEPVTEEVSACAMDLLRESGLHGHKYAIDAVAAATALRSARPVIVLTSDEDDMSKLCGKPSLQGSGKLFGSLTLAEANNSERSIAFSA</sequence>
<dbReference type="SUPFAM" id="SSF88723">
    <property type="entry name" value="PIN domain-like"/>
    <property type="match status" value="1"/>
</dbReference>
<dbReference type="InterPro" id="IPR029060">
    <property type="entry name" value="PIN-like_dom_sf"/>
</dbReference>
<organism evidence="1 2">
    <name type="scientific">Sphaerimonospora cavernae</name>
    <dbReference type="NCBI Taxonomy" id="1740611"/>
    <lineage>
        <taxon>Bacteria</taxon>
        <taxon>Bacillati</taxon>
        <taxon>Actinomycetota</taxon>
        <taxon>Actinomycetes</taxon>
        <taxon>Streptosporangiales</taxon>
        <taxon>Streptosporangiaceae</taxon>
        <taxon>Sphaerimonospora</taxon>
    </lineage>
</organism>
<dbReference type="Gene3D" id="3.40.50.1010">
    <property type="entry name" value="5'-nuclease"/>
    <property type="match status" value="1"/>
</dbReference>
<gene>
    <name evidence="1" type="ORF">ACFHYQ_18015</name>
</gene>
<comment type="caution">
    <text evidence="1">The sequence shown here is derived from an EMBL/GenBank/DDBJ whole genome shotgun (WGS) entry which is preliminary data.</text>
</comment>
<evidence type="ECO:0000313" key="1">
    <source>
        <dbReference type="EMBL" id="MFC0864195.1"/>
    </source>
</evidence>
<keyword evidence="2" id="KW-1185">Reference proteome</keyword>
<accession>A0ABV6U6W0</accession>
<dbReference type="EMBL" id="JBHMQT010000037">
    <property type="protein sequence ID" value="MFC0864195.1"/>
    <property type="molecule type" value="Genomic_DNA"/>
</dbReference>
<feature type="non-terminal residue" evidence="1">
    <location>
        <position position="1"/>
    </location>
</feature>
<protein>
    <recommendedName>
        <fullName evidence="3">PIN domain-containing protein</fullName>
    </recommendedName>
</protein>
<reference evidence="1 2" key="1">
    <citation type="submission" date="2024-09" db="EMBL/GenBank/DDBJ databases">
        <authorList>
            <person name="Sun Q."/>
            <person name="Mori K."/>
        </authorList>
    </citation>
    <scope>NUCLEOTIDE SEQUENCE [LARGE SCALE GENOMIC DNA]</scope>
    <source>
        <strain evidence="1 2">TBRC 1851</strain>
    </source>
</reference>
<evidence type="ECO:0008006" key="3">
    <source>
        <dbReference type="Google" id="ProtNLM"/>
    </source>
</evidence>
<evidence type="ECO:0000313" key="2">
    <source>
        <dbReference type="Proteomes" id="UP001589870"/>
    </source>
</evidence>
<dbReference type="Proteomes" id="UP001589870">
    <property type="component" value="Unassembled WGS sequence"/>
</dbReference>